<accession>A0AAI9EDA7</accession>
<feature type="region of interest" description="Disordered" evidence="2">
    <location>
        <begin position="397"/>
        <end position="422"/>
    </location>
</feature>
<evidence type="ECO:0000256" key="2">
    <source>
        <dbReference type="SAM" id="MobiDB-lite"/>
    </source>
</evidence>
<gene>
    <name evidence="4" type="ORF">LECACI_7A008974</name>
</gene>
<dbReference type="EMBL" id="CAVMBE010000095">
    <property type="protein sequence ID" value="CAK4033816.1"/>
    <property type="molecule type" value="Genomic_DNA"/>
</dbReference>
<feature type="compositionally biased region" description="Low complexity" evidence="2">
    <location>
        <begin position="298"/>
        <end position="312"/>
    </location>
</feature>
<dbReference type="GO" id="GO:0008270">
    <property type="term" value="F:zinc ion binding"/>
    <property type="evidence" value="ECO:0007669"/>
    <property type="project" value="InterPro"/>
</dbReference>
<dbReference type="InterPro" id="IPR036864">
    <property type="entry name" value="Zn2-C6_fun-type_DNA-bd_sf"/>
</dbReference>
<dbReference type="SMART" id="SM00066">
    <property type="entry name" value="GAL4"/>
    <property type="match status" value="1"/>
</dbReference>
<keyword evidence="1" id="KW-0539">Nucleus</keyword>
<sequence>MHPSSLPQHNKTPTAAIRTASNAIALPSAYLTSAPANAPSAPGPGAPLQGPFPGPNGKRPGRPSKTKPGRHLLKSLSTPQLRGPIMSDSDDKKRNKLGYQRISIACAHCRRRKIRCLVADDDREGRCQNCIRLKKECVFYPVDQQAVIDARSESSRAGGPSATPSTVSSSPNQGGSSSFDPQGPQYAGGFPNVPRDTQPPYQGIPIPPNLSIPTQGQFGAQDHSYGPQGENWSPREYRMPNQALPVAPPSNMHPPTRFGAQSLAADTAPFPPPLNQPQPPFQQMEGYHYNPEQMWHAQQPQPQHQPTNQRPPGSFTRHPSQQHMQTNWYCHTPPYGHGSEEGHARTKRGLHRPVRWVVQGAGADRSMRHALPGSMASKQCQMPNIVQGDPRDGRDFFGSPATPWRKSAAPGVWWQPTPHRKT</sequence>
<evidence type="ECO:0000313" key="5">
    <source>
        <dbReference type="Proteomes" id="UP001296104"/>
    </source>
</evidence>
<comment type="caution">
    <text evidence="4">The sequence shown here is derived from an EMBL/GenBank/DDBJ whole genome shotgun (WGS) entry which is preliminary data.</text>
</comment>
<proteinExistence type="predicted"/>
<dbReference type="Proteomes" id="UP001296104">
    <property type="component" value="Unassembled WGS sequence"/>
</dbReference>
<dbReference type="CDD" id="cd00067">
    <property type="entry name" value="GAL4"/>
    <property type="match status" value="1"/>
</dbReference>
<evidence type="ECO:0000313" key="4">
    <source>
        <dbReference type="EMBL" id="CAK4033816.1"/>
    </source>
</evidence>
<feature type="region of interest" description="Disordered" evidence="2">
    <location>
        <begin position="33"/>
        <end position="94"/>
    </location>
</feature>
<reference evidence="4" key="1">
    <citation type="submission" date="2023-11" db="EMBL/GenBank/DDBJ databases">
        <authorList>
            <person name="Alioto T."/>
            <person name="Alioto T."/>
            <person name="Gomez Garrido J."/>
        </authorList>
    </citation>
    <scope>NUCLEOTIDE SEQUENCE</scope>
</reference>
<protein>
    <recommendedName>
        <fullName evidence="3">Zn(2)-C6 fungal-type domain-containing protein</fullName>
    </recommendedName>
</protein>
<dbReference type="Pfam" id="PF00172">
    <property type="entry name" value="Zn_clus"/>
    <property type="match status" value="1"/>
</dbReference>
<evidence type="ECO:0000259" key="3">
    <source>
        <dbReference type="PROSITE" id="PS50048"/>
    </source>
</evidence>
<feature type="compositionally biased region" description="Basic residues" evidence="2">
    <location>
        <begin position="59"/>
        <end position="73"/>
    </location>
</feature>
<dbReference type="PROSITE" id="PS00463">
    <property type="entry name" value="ZN2_CY6_FUNGAL_1"/>
    <property type="match status" value="1"/>
</dbReference>
<evidence type="ECO:0000256" key="1">
    <source>
        <dbReference type="ARBA" id="ARBA00023242"/>
    </source>
</evidence>
<keyword evidence="5" id="KW-1185">Reference proteome</keyword>
<dbReference type="SUPFAM" id="SSF57701">
    <property type="entry name" value="Zn2/Cys6 DNA-binding domain"/>
    <property type="match status" value="1"/>
</dbReference>
<feature type="domain" description="Zn(2)-C6 fungal-type" evidence="3">
    <location>
        <begin position="105"/>
        <end position="139"/>
    </location>
</feature>
<organism evidence="4 5">
    <name type="scientific">Lecanosticta acicola</name>
    <dbReference type="NCBI Taxonomy" id="111012"/>
    <lineage>
        <taxon>Eukaryota</taxon>
        <taxon>Fungi</taxon>
        <taxon>Dikarya</taxon>
        <taxon>Ascomycota</taxon>
        <taxon>Pezizomycotina</taxon>
        <taxon>Dothideomycetes</taxon>
        <taxon>Dothideomycetidae</taxon>
        <taxon>Mycosphaerellales</taxon>
        <taxon>Mycosphaerellaceae</taxon>
        <taxon>Lecanosticta</taxon>
    </lineage>
</organism>
<feature type="compositionally biased region" description="Low complexity" evidence="2">
    <location>
        <begin position="160"/>
        <end position="178"/>
    </location>
</feature>
<feature type="region of interest" description="Disordered" evidence="2">
    <location>
        <begin position="296"/>
        <end position="322"/>
    </location>
</feature>
<dbReference type="PROSITE" id="PS50048">
    <property type="entry name" value="ZN2_CY6_FUNGAL_2"/>
    <property type="match status" value="1"/>
</dbReference>
<feature type="region of interest" description="Disordered" evidence="2">
    <location>
        <begin position="150"/>
        <end position="234"/>
    </location>
</feature>
<feature type="compositionally biased region" description="Pro residues" evidence="2">
    <location>
        <begin position="41"/>
        <end position="54"/>
    </location>
</feature>
<dbReference type="Gene3D" id="4.10.240.10">
    <property type="entry name" value="Zn(2)-C6 fungal-type DNA-binding domain"/>
    <property type="match status" value="1"/>
</dbReference>
<dbReference type="GO" id="GO:0000981">
    <property type="term" value="F:DNA-binding transcription factor activity, RNA polymerase II-specific"/>
    <property type="evidence" value="ECO:0007669"/>
    <property type="project" value="InterPro"/>
</dbReference>
<dbReference type="InterPro" id="IPR001138">
    <property type="entry name" value="Zn2Cys6_DnaBD"/>
</dbReference>
<feature type="non-terminal residue" evidence="4">
    <location>
        <position position="422"/>
    </location>
</feature>
<name>A0AAI9EDA7_9PEZI</name>
<dbReference type="AlphaFoldDB" id="A0AAI9EDA7"/>